<dbReference type="EMBL" id="LXQA010000595">
    <property type="protein sequence ID" value="MCH80012.1"/>
    <property type="molecule type" value="Genomic_DNA"/>
</dbReference>
<dbReference type="PANTHER" id="PTHR33116:SF78">
    <property type="entry name" value="OS12G0587133 PROTEIN"/>
    <property type="match status" value="1"/>
</dbReference>
<name>A0A392LYF6_9FABA</name>
<dbReference type="Pfam" id="PF00078">
    <property type="entry name" value="RVT_1"/>
    <property type="match status" value="1"/>
</dbReference>
<keyword evidence="3" id="KW-0695">RNA-directed DNA polymerase</keyword>
<gene>
    <name evidence="3" type="ORF">A2U01_0000774</name>
</gene>
<evidence type="ECO:0000259" key="2">
    <source>
        <dbReference type="Pfam" id="PF13966"/>
    </source>
</evidence>
<dbReference type="AlphaFoldDB" id="A0A392LYF6"/>
<keyword evidence="4" id="KW-1185">Reference proteome</keyword>
<feature type="domain" description="Reverse transcriptase" evidence="1">
    <location>
        <begin position="314"/>
        <end position="451"/>
    </location>
</feature>
<dbReference type="InterPro" id="IPR000477">
    <property type="entry name" value="RT_dom"/>
</dbReference>
<organism evidence="3 4">
    <name type="scientific">Trifolium medium</name>
    <dbReference type="NCBI Taxonomy" id="97028"/>
    <lineage>
        <taxon>Eukaryota</taxon>
        <taxon>Viridiplantae</taxon>
        <taxon>Streptophyta</taxon>
        <taxon>Embryophyta</taxon>
        <taxon>Tracheophyta</taxon>
        <taxon>Spermatophyta</taxon>
        <taxon>Magnoliopsida</taxon>
        <taxon>eudicotyledons</taxon>
        <taxon>Gunneridae</taxon>
        <taxon>Pentapetalae</taxon>
        <taxon>rosids</taxon>
        <taxon>fabids</taxon>
        <taxon>Fabales</taxon>
        <taxon>Fabaceae</taxon>
        <taxon>Papilionoideae</taxon>
        <taxon>50 kb inversion clade</taxon>
        <taxon>NPAAA clade</taxon>
        <taxon>Hologalegina</taxon>
        <taxon>IRL clade</taxon>
        <taxon>Trifolieae</taxon>
        <taxon>Trifolium</taxon>
    </lineage>
</organism>
<dbReference type="Pfam" id="PF13966">
    <property type="entry name" value="zf-RVT"/>
    <property type="match status" value="1"/>
</dbReference>
<evidence type="ECO:0000313" key="4">
    <source>
        <dbReference type="Proteomes" id="UP000265520"/>
    </source>
</evidence>
<accession>A0A392LYF6</accession>
<dbReference type="GO" id="GO:0003964">
    <property type="term" value="F:RNA-directed DNA polymerase activity"/>
    <property type="evidence" value="ECO:0007669"/>
    <property type="project" value="UniProtKB-KW"/>
</dbReference>
<dbReference type="Gene3D" id="3.60.10.10">
    <property type="entry name" value="Endonuclease/exonuclease/phosphatase"/>
    <property type="match status" value="1"/>
</dbReference>
<dbReference type="Proteomes" id="UP000265520">
    <property type="component" value="Unassembled WGS sequence"/>
</dbReference>
<dbReference type="PANTHER" id="PTHR33116">
    <property type="entry name" value="REVERSE TRANSCRIPTASE ZINC-BINDING DOMAIN-CONTAINING PROTEIN-RELATED-RELATED"/>
    <property type="match status" value="1"/>
</dbReference>
<evidence type="ECO:0000259" key="1">
    <source>
        <dbReference type="Pfam" id="PF00078"/>
    </source>
</evidence>
<proteinExistence type="predicted"/>
<dbReference type="SUPFAM" id="SSF56672">
    <property type="entry name" value="DNA/RNA polymerases"/>
    <property type="match status" value="1"/>
</dbReference>
<keyword evidence="3" id="KW-0548">Nucleotidyltransferase</keyword>
<keyword evidence="3" id="KW-0808">Transferase</keyword>
<comment type="caution">
    <text evidence="3">The sequence shown here is derived from an EMBL/GenBank/DDBJ whole genome shotgun (WGS) entry which is preliminary data.</text>
</comment>
<evidence type="ECO:0000313" key="3">
    <source>
        <dbReference type="EMBL" id="MCH80012.1"/>
    </source>
</evidence>
<dbReference type="CDD" id="cd01650">
    <property type="entry name" value="RT_nLTR_like"/>
    <property type="match status" value="1"/>
</dbReference>
<feature type="domain" description="Reverse transcriptase zinc-binding" evidence="2">
    <location>
        <begin position="751"/>
        <end position="846"/>
    </location>
</feature>
<dbReference type="InterPro" id="IPR043502">
    <property type="entry name" value="DNA/RNA_pol_sf"/>
</dbReference>
<dbReference type="InterPro" id="IPR036691">
    <property type="entry name" value="Endo/exonu/phosph_ase_sf"/>
</dbReference>
<dbReference type="InterPro" id="IPR026960">
    <property type="entry name" value="RVT-Znf"/>
</dbReference>
<sequence>MGWRRLWVGLPSVGDGFVDVCLEWGVLKVKRFVVNVYAKCDISSKRRLWSNLLMSKRGFGGGAWCVVGDFNSVRNMDERRGVNGDFGFFGSTEMREFDGFLEELEMEDLPILGHHCPLILKSNALDGGPKPFRFNNYWLENRKLKQVVEEAWSSQNLQGWIGFVLKEKLKALDLKGEVDGLSTLEVESRKLFFGELWKLLKSKEASIYQRSRSKWLKEGDANTKYFHRCTKARTNRNAVVALKANGPKLDGVAFPSFSEEENVALSASFSLEEIEEVVKESDGNKSPGPDGFNFAFMKSFWYLLKDETDLFVGCLYKFIAKVLAKRLGKVLPSVISSSQSAFLKGRHLVDGVMVVNEVVDLAKKENRECLVLKVDFEKAYDPVDWGFLEYMLMRLGFNDKWIAWMRACIFRGNMSILVNGSPTEEINIQRGLKQGDPLAPFLFLVVVEGIDSKSLDLEGHLEREGDVPFRYLGLPVGANPRSSSTWEPLLEQLRRRLNVWENRFVSFGGRIVLLNSVLNSIPIFYLSFLMMPVNVWKKIVRLQREFLWGGGRGARKINWIKWKVVCQPKSNGGLGVRDVRAVNLSLLAKWRWRLLQSDHSLWKEVLVGKYGNDILFEANWGNFNFPLSSSRWWKDLCQLEDRVESNWFSSQVFRKVNNGVLSRFWRDNWIGGIPLCQHFSRLFYISNKKEALISDLRVSVGGEWRWVFSWRRELFVWERALLDRLLEVLEEYRWTEEADRWGWRPANGGEFSVKSAYVQLANLLLEENRVSISKERAFKNIWKSPAPSKVIGLSWKLLHDRLPTRHNLAHRNVIPLDASRDCVLCVGVEESSLHLFLHCNFSAAVWSDVLRWLGFSLITPPNLCVMAEFLSGMARNKNVRKGFWLIWHTTIWVLWKTPNRAIFANEVKSPREVVEEIKVTSWKWGLSSLNSAACLFYEWSWDAEYCLDR</sequence>
<reference evidence="3 4" key="1">
    <citation type="journal article" date="2018" name="Front. Plant Sci.">
        <title>Red Clover (Trifolium pratense) and Zigzag Clover (T. medium) - A Picture of Genomic Similarities and Differences.</title>
        <authorList>
            <person name="Dluhosova J."/>
            <person name="Istvanek J."/>
            <person name="Nedelnik J."/>
            <person name="Repkova J."/>
        </authorList>
    </citation>
    <scope>NUCLEOTIDE SEQUENCE [LARGE SCALE GENOMIC DNA]</scope>
    <source>
        <strain evidence="4">cv. 10/8</strain>
        <tissue evidence="3">Leaf</tissue>
    </source>
</reference>
<protein>
    <submittedName>
        <fullName evidence="3">RNA-directed DNA polymerase (Reverse transcriptase)</fullName>
    </submittedName>
</protein>
<dbReference type="SUPFAM" id="SSF56219">
    <property type="entry name" value="DNase I-like"/>
    <property type="match status" value="1"/>
</dbReference>